<dbReference type="Pfam" id="PF20789">
    <property type="entry name" value="4HBT_3C"/>
    <property type="match status" value="1"/>
</dbReference>
<gene>
    <name evidence="3" type="ORF">MHIP_28120</name>
</gene>
<evidence type="ECO:0000259" key="1">
    <source>
        <dbReference type="Pfam" id="PF13622"/>
    </source>
</evidence>
<dbReference type="Pfam" id="PF13622">
    <property type="entry name" value="4HBT_3"/>
    <property type="match status" value="1"/>
</dbReference>
<dbReference type="AlphaFoldDB" id="A0A7I9ZNA2"/>
<comment type="caution">
    <text evidence="3">The sequence shown here is derived from an EMBL/GenBank/DDBJ whole genome shotgun (WGS) entry which is preliminary data.</text>
</comment>
<dbReference type="InterPro" id="IPR049449">
    <property type="entry name" value="TesB_ACOT8-like_N"/>
</dbReference>
<name>A0A7I9ZNA2_9MYCO</name>
<evidence type="ECO:0000313" key="4">
    <source>
        <dbReference type="Proteomes" id="UP000465304"/>
    </source>
</evidence>
<protein>
    <submittedName>
        <fullName evidence="3">Thioesterase</fullName>
    </submittedName>
</protein>
<feature type="domain" description="Acyl-CoA thioesterase-like N-terminal HotDog" evidence="1">
    <location>
        <begin position="58"/>
        <end position="145"/>
    </location>
</feature>
<dbReference type="EMBL" id="BLLB01000002">
    <property type="protein sequence ID" value="GFH02329.1"/>
    <property type="molecule type" value="Genomic_DNA"/>
</dbReference>
<dbReference type="InterPro" id="IPR029069">
    <property type="entry name" value="HotDog_dom_sf"/>
</dbReference>
<dbReference type="InterPro" id="IPR042171">
    <property type="entry name" value="Acyl-CoA_hotdog"/>
</dbReference>
<dbReference type="Proteomes" id="UP000465304">
    <property type="component" value="Unassembled WGS sequence"/>
</dbReference>
<proteinExistence type="predicted"/>
<evidence type="ECO:0000313" key="3">
    <source>
        <dbReference type="EMBL" id="GFH02329.1"/>
    </source>
</evidence>
<sequence>MTSCKASGCTFDKSDHILRQATAVRERQDRDVTDAYYELIDSADPRGERFAASEHVVSTWGSTMQNAAPVSALLVRALERCSPRDDSRISRVVVDLLGPVPVTDRLWVNARVERPGTRIELVAAEMTAPGPDGTPRPVAKATAWRFQHTDTDELHFTPAEPLPPVAEGRRRIAEAGSDQTYIQSLDWRWLNDILNSVQAQCWARPLVDLVAGESMTPTQQLFAVADIANGMGTRLDPTEWTFLNTDLAVHIHRLPEGQWVGVRSENHYGTDGVGISRGTLFDEVGAVAAIQQAQLVRRRPAPDVPG</sequence>
<organism evidence="3 4">
    <name type="scientific">Mycolicibacterium hippocampi</name>
    <dbReference type="NCBI Taxonomy" id="659824"/>
    <lineage>
        <taxon>Bacteria</taxon>
        <taxon>Bacillati</taxon>
        <taxon>Actinomycetota</taxon>
        <taxon>Actinomycetes</taxon>
        <taxon>Mycobacteriales</taxon>
        <taxon>Mycobacteriaceae</taxon>
        <taxon>Mycolicibacterium</taxon>
    </lineage>
</organism>
<evidence type="ECO:0000259" key="2">
    <source>
        <dbReference type="Pfam" id="PF20789"/>
    </source>
</evidence>
<dbReference type="InterPro" id="IPR049450">
    <property type="entry name" value="ACOT8-like_C"/>
</dbReference>
<reference evidence="3 4" key="1">
    <citation type="journal article" date="2019" name="Emerg. Microbes Infect.">
        <title>Comprehensive subspecies identification of 175 nontuberculous mycobacteria species based on 7547 genomic profiles.</title>
        <authorList>
            <person name="Matsumoto Y."/>
            <person name="Kinjo T."/>
            <person name="Motooka D."/>
            <person name="Nabeya D."/>
            <person name="Jung N."/>
            <person name="Uechi K."/>
            <person name="Horii T."/>
            <person name="Iida T."/>
            <person name="Fujita J."/>
            <person name="Nakamura S."/>
        </authorList>
    </citation>
    <scope>NUCLEOTIDE SEQUENCE [LARGE SCALE GENOMIC DNA]</scope>
    <source>
        <strain evidence="3 4">JCM 30996</strain>
    </source>
</reference>
<dbReference type="Gene3D" id="2.40.160.210">
    <property type="entry name" value="Acyl-CoA thioesterase, double hotdog domain"/>
    <property type="match status" value="1"/>
</dbReference>
<keyword evidence="4" id="KW-1185">Reference proteome</keyword>
<accession>A0A7I9ZNA2</accession>
<feature type="domain" description="Acyl-CoA thioesterase-like C-terminal" evidence="2">
    <location>
        <begin position="180"/>
        <end position="295"/>
    </location>
</feature>
<dbReference type="SUPFAM" id="SSF54637">
    <property type="entry name" value="Thioesterase/thiol ester dehydrase-isomerase"/>
    <property type="match status" value="1"/>
</dbReference>